<keyword evidence="1" id="KW-0808">Transferase</keyword>
<evidence type="ECO:0008006" key="8">
    <source>
        <dbReference type="Google" id="ProtNLM"/>
    </source>
</evidence>
<dbReference type="PANTHER" id="PTHR37984">
    <property type="entry name" value="PROTEIN CBG26694"/>
    <property type="match status" value="1"/>
</dbReference>
<dbReference type="Gene3D" id="2.40.70.10">
    <property type="entry name" value="Acid Proteases"/>
    <property type="match status" value="1"/>
</dbReference>
<reference evidence="6" key="1">
    <citation type="submission" date="2020-07" db="EMBL/GenBank/DDBJ databases">
        <title>The High-quality genome of the commercially important snow crab, Chionoecetes opilio.</title>
        <authorList>
            <person name="Jeong J.-H."/>
            <person name="Ryu S."/>
        </authorList>
    </citation>
    <scope>NUCLEOTIDE SEQUENCE</scope>
    <source>
        <strain evidence="6">MADBK_172401_WGS</strain>
        <tissue evidence="6">Digestive gland</tissue>
    </source>
</reference>
<evidence type="ECO:0000256" key="4">
    <source>
        <dbReference type="ARBA" id="ARBA00022759"/>
    </source>
</evidence>
<feature type="compositionally biased region" description="Polar residues" evidence="5">
    <location>
        <begin position="15"/>
        <end position="24"/>
    </location>
</feature>
<proteinExistence type="predicted"/>
<dbReference type="Gene3D" id="4.10.60.10">
    <property type="entry name" value="Zinc finger, CCHC-type"/>
    <property type="match status" value="1"/>
</dbReference>
<evidence type="ECO:0000256" key="1">
    <source>
        <dbReference type="ARBA" id="ARBA00022679"/>
    </source>
</evidence>
<dbReference type="GO" id="GO:0016779">
    <property type="term" value="F:nucleotidyltransferase activity"/>
    <property type="evidence" value="ECO:0007669"/>
    <property type="project" value="UniProtKB-KW"/>
</dbReference>
<sequence length="199" mass="22528">MEAADKQANVIEGSRSINASNNDPQQVCQVTHKNFMPRDNQRKPSFPQAENKPVKTCTRCGNRNHAFWELDKCPANSQKCTACGIPGHFKQYCKTKKHVYTATEWSEPDTPHSNPPSEYVHQGHKVTQDFAFRVNSVGENIKRILLDVKVNGKPVEMQLDTAADVTIVSEEVARSIPNLMINECHKDLRDYNHKSIVLE</sequence>
<keyword evidence="3" id="KW-0540">Nuclease</keyword>
<protein>
    <recommendedName>
        <fullName evidence="8">CCHC-type domain-containing protein</fullName>
    </recommendedName>
</protein>
<organism evidence="6 7">
    <name type="scientific">Chionoecetes opilio</name>
    <name type="common">Atlantic snow crab</name>
    <name type="synonym">Cancer opilio</name>
    <dbReference type="NCBI Taxonomy" id="41210"/>
    <lineage>
        <taxon>Eukaryota</taxon>
        <taxon>Metazoa</taxon>
        <taxon>Ecdysozoa</taxon>
        <taxon>Arthropoda</taxon>
        <taxon>Crustacea</taxon>
        <taxon>Multicrustacea</taxon>
        <taxon>Malacostraca</taxon>
        <taxon>Eumalacostraca</taxon>
        <taxon>Eucarida</taxon>
        <taxon>Decapoda</taxon>
        <taxon>Pleocyemata</taxon>
        <taxon>Brachyura</taxon>
        <taxon>Eubrachyura</taxon>
        <taxon>Majoidea</taxon>
        <taxon>Majidae</taxon>
        <taxon>Chionoecetes</taxon>
    </lineage>
</organism>
<keyword evidence="4" id="KW-0255">Endonuclease</keyword>
<evidence type="ECO:0000256" key="2">
    <source>
        <dbReference type="ARBA" id="ARBA00022695"/>
    </source>
</evidence>
<dbReference type="EMBL" id="JACEEZ010017824">
    <property type="protein sequence ID" value="KAG0717294.1"/>
    <property type="molecule type" value="Genomic_DNA"/>
</dbReference>
<keyword evidence="7" id="KW-1185">Reference proteome</keyword>
<dbReference type="GO" id="GO:0004519">
    <property type="term" value="F:endonuclease activity"/>
    <property type="evidence" value="ECO:0007669"/>
    <property type="project" value="UniProtKB-KW"/>
</dbReference>
<name>A0A8J4Y6R4_CHIOP</name>
<dbReference type="InterPro" id="IPR021109">
    <property type="entry name" value="Peptidase_aspartic_dom_sf"/>
</dbReference>
<dbReference type="PANTHER" id="PTHR37984:SF5">
    <property type="entry name" value="PROTEIN NYNRIN-LIKE"/>
    <property type="match status" value="1"/>
</dbReference>
<gene>
    <name evidence="6" type="ORF">GWK47_054737</name>
</gene>
<dbReference type="OrthoDB" id="6368171at2759"/>
<comment type="caution">
    <text evidence="6">The sequence shown here is derived from an EMBL/GenBank/DDBJ whole genome shotgun (WGS) entry which is preliminary data.</text>
</comment>
<keyword evidence="4" id="KW-0378">Hydrolase</keyword>
<evidence type="ECO:0000313" key="7">
    <source>
        <dbReference type="Proteomes" id="UP000770661"/>
    </source>
</evidence>
<keyword evidence="2" id="KW-0548">Nucleotidyltransferase</keyword>
<accession>A0A8J4Y6R4</accession>
<dbReference type="SUPFAM" id="SSF50630">
    <property type="entry name" value="Acid proteases"/>
    <property type="match status" value="1"/>
</dbReference>
<dbReference type="InterPro" id="IPR050951">
    <property type="entry name" value="Retrovirus_Pol_polyprotein"/>
</dbReference>
<feature type="region of interest" description="Disordered" evidence="5">
    <location>
        <begin position="1"/>
        <end position="24"/>
    </location>
</feature>
<dbReference type="Proteomes" id="UP000770661">
    <property type="component" value="Unassembled WGS sequence"/>
</dbReference>
<dbReference type="AlphaFoldDB" id="A0A8J4Y6R4"/>
<evidence type="ECO:0000256" key="3">
    <source>
        <dbReference type="ARBA" id="ARBA00022722"/>
    </source>
</evidence>
<evidence type="ECO:0000313" key="6">
    <source>
        <dbReference type="EMBL" id="KAG0717294.1"/>
    </source>
</evidence>
<evidence type="ECO:0000256" key="5">
    <source>
        <dbReference type="SAM" id="MobiDB-lite"/>
    </source>
</evidence>